<evidence type="ECO:0000256" key="5">
    <source>
        <dbReference type="SAM" id="Phobius"/>
    </source>
</evidence>
<dbReference type="GO" id="GO:0022857">
    <property type="term" value="F:transmembrane transporter activity"/>
    <property type="evidence" value="ECO:0007669"/>
    <property type="project" value="InterPro"/>
</dbReference>
<feature type="domain" description="Major facilitator superfamily (MFS) profile" evidence="6">
    <location>
        <begin position="17"/>
        <end position="470"/>
    </location>
</feature>
<feature type="transmembrane region" description="Helical" evidence="5">
    <location>
        <begin position="342"/>
        <end position="363"/>
    </location>
</feature>
<dbReference type="PANTHER" id="PTHR42718:SF39">
    <property type="entry name" value="ACTINORHODIN TRANSPORTER-RELATED"/>
    <property type="match status" value="1"/>
</dbReference>
<dbReference type="InterPro" id="IPR020846">
    <property type="entry name" value="MFS_dom"/>
</dbReference>
<protein>
    <submittedName>
        <fullName evidence="7">EmrB/QacA subfamily drug resistance transporter</fullName>
    </submittedName>
</protein>
<dbReference type="GO" id="GO:0005886">
    <property type="term" value="C:plasma membrane"/>
    <property type="evidence" value="ECO:0007669"/>
    <property type="project" value="UniProtKB-SubCell"/>
</dbReference>
<feature type="transmembrane region" description="Helical" evidence="5">
    <location>
        <begin position="206"/>
        <end position="225"/>
    </location>
</feature>
<dbReference type="Pfam" id="PF07690">
    <property type="entry name" value="MFS_1"/>
    <property type="match status" value="1"/>
</dbReference>
<comment type="caution">
    <text evidence="7">The sequence shown here is derived from an EMBL/GenBank/DDBJ whole genome shotgun (WGS) entry which is preliminary data.</text>
</comment>
<evidence type="ECO:0000256" key="2">
    <source>
        <dbReference type="ARBA" id="ARBA00022692"/>
    </source>
</evidence>
<feature type="transmembrane region" description="Helical" evidence="5">
    <location>
        <begin position="369"/>
        <end position="393"/>
    </location>
</feature>
<dbReference type="Proteomes" id="UP000579153">
    <property type="component" value="Unassembled WGS sequence"/>
</dbReference>
<feature type="transmembrane region" description="Helical" evidence="5">
    <location>
        <begin position="175"/>
        <end position="194"/>
    </location>
</feature>
<feature type="transmembrane region" description="Helical" evidence="5">
    <location>
        <begin position="405"/>
        <end position="427"/>
    </location>
</feature>
<feature type="transmembrane region" description="Helical" evidence="5">
    <location>
        <begin position="237"/>
        <end position="254"/>
    </location>
</feature>
<dbReference type="InterPro" id="IPR036259">
    <property type="entry name" value="MFS_trans_sf"/>
</dbReference>
<dbReference type="PANTHER" id="PTHR42718">
    <property type="entry name" value="MAJOR FACILITATOR SUPERFAMILY MULTIDRUG TRANSPORTER MFSC"/>
    <property type="match status" value="1"/>
</dbReference>
<feature type="transmembrane region" description="Helical" evidence="5">
    <location>
        <begin position="439"/>
        <end position="461"/>
    </location>
</feature>
<dbReference type="PROSITE" id="PS50850">
    <property type="entry name" value="MFS"/>
    <property type="match status" value="1"/>
</dbReference>
<sequence>MPVRPDPTAAYRWRWAVLGALLTAEAMNVLDSTIVQVAAPVIRAGLGGSESAIQWFSSAYTLPFAAFLILGGRLGDLLGRKRVFLIGVAGFTLASLCCALAPGAGVLIGARALQGTAAALVIPQTIGLIRSMFAGAELARAMSTIGPVMGLSVICGPVLGAVLTHADLFGSSWRAAFLVNVPLAVAVLATGPLLREDRAARPPRLDLPGTGLAVLGAGLVVYPLIEGGDVVRPGWGAAMLVAGVLVLVAFGLHQRRRARRGRAPLVEPSLFGDRVFPAALATSTLLFAVTNGLMLVIVLQVQLGLGRDVLTAGLTLLPWSCGLAISSAIVGARMTPRRLTRVMFAGLGVLFAGVLGALAAYAGAHPWPLLAALAVCGAGNGMVTVPFFTAALARLHPHQVGSAAGLLNAVQQFGGTLGIALLGSVFLHGLAGGSDAGAAAALAFGLGLVLLAATAVAAAFMRAPVVPAPERERAAAGEPSRSPL</sequence>
<feature type="transmembrane region" description="Helical" evidence="5">
    <location>
        <begin position="309"/>
        <end position="330"/>
    </location>
</feature>
<keyword evidence="2 5" id="KW-0812">Transmembrane</keyword>
<dbReference type="Gene3D" id="1.20.1720.10">
    <property type="entry name" value="Multidrug resistance protein D"/>
    <property type="match status" value="1"/>
</dbReference>
<dbReference type="SUPFAM" id="SSF103473">
    <property type="entry name" value="MFS general substrate transporter"/>
    <property type="match status" value="1"/>
</dbReference>
<evidence type="ECO:0000259" key="6">
    <source>
        <dbReference type="PROSITE" id="PS50850"/>
    </source>
</evidence>
<feature type="transmembrane region" description="Helical" evidence="5">
    <location>
        <begin position="141"/>
        <end position="163"/>
    </location>
</feature>
<evidence type="ECO:0000256" key="1">
    <source>
        <dbReference type="ARBA" id="ARBA00004651"/>
    </source>
</evidence>
<dbReference type="EMBL" id="JACHMB010000001">
    <property type="protein sequence ID" value="MBB5782345.1"/>
    <property type="molecule type" value="Genomic_DNA"/>
</dbReference>
<keyword evidence="4 5" id="KW-0472">Membrane</keyword>
<evidence type="ECO:0000313" key="7">
    <source>
        <dbReference type="EMBL" id="MBB5782345.1"/>
    </source>
</evidence>
<gene>
    <name evidence="7" type="ORF">HD596_009101</name>
</gene>
<comment type="subcellular location">
    <subcellularLocation>
        <location evidence="1">Cell membrane</location>
        <topology evidence="1">Multi-pass membrane protein</topology>
    </subcellularLocation>
</comment>
<dbReference type="CDD" id="cd17321">
    <property type="entry name" value="MFS_MMR_MDR_like"/>
    <property type="match status" value="1"/>
</dbReference>
<dbReference type="RefSeq" id="WP_185075457.1">
    <property type="nucleotide sequence ID" value="NZ_JACHMB010000001.1"/>
</dbReference>
<dbReference type="InterPro" id="IPR011701">
    <property type="entry name" value="MFS"/>
</dbReference>
<reference evidence="7 8" key="1">
    <citation type="submission" date="2020-08" db="EMBL/GenBank/DDBJ databases">
        <title>Sequencing the genomes of 1000 actinobacteria strains.</title>
        <authorList>
            <person name="Klenk H.-P."/>
        </authorList>
    </citation>
    <scope>NUCLEOTIDE SEQUENCE [LARGE SCALE GENOMIC DNA]</scope>
    <source>
        <strain evidence="7 8">DSM 45507</strain>
    </source>
</reference>
<feature type="transmembrane region" description="Helical" evidence="5">
    <location>
        <begin position="275"/>
        <end position="303"/>
    </location>
</feature>
<name>A0A7W9GEH1_9ACTN</name>
<dbReference type="AlphaFoldDB" id="A0A7W9GEH1"/>
<accession>A0A7W9GEH1</accession>
<feature type="transmembrane region" description="Helical" evidence="5">
    <location>
        <begin position="52"/>
        <end position="71"/>
    </location>
</feature>
<keyword evidence="3 5" id="KW-1133">Transmembrane helix</keyword>
<feature type="transmembrane region" description="Helical" evidence="5">
    <location>
        <begin position="83"/>
        <end position="102"/>
    </location>
</feature>
<proteinExistence type="predicted"/>
<feature type="transmembrane region" description="Helical" evidence="5">
    <location>
        <begin position="108"/>
        <end position="129"/>
    </location>
</feature>
<evidence type="ECO:0000256" key="4">
    <source>
        <dbReference type="ARBA" id="ARBA00023136"/>
    </source>
</evidence>
<keyword evidence="8" id="KW-1185">Reference proteome</keyword>
<evidence type="ECO:0000313" key="8">
    <source>
        <dbReference type="Proteomes" id="UP000579153"/>
    </source>
</evidence>
<evidence type="ECO:0000256" key="3">
    <source>
        <dbReference type="ARBA" id="ARBA00022989"/>
    </source>
</evidence>
<dbReference type="Gene3D" id="1.20.1250.20">
    <property type="entry name" value="MFS general substrate transporter like domains"/>
    <property type="match status" value="1"/>
</dbReference>
<organism evidence="7 8">
    <name type="scientific">Nonomuraea jabiensis</name>
    <dbReference type="NCBI Taxonomy" id="882448"/>
    <lineage>
        <taxon>Bacteria</taxon>
        <taxon>Bacillati</taxon>
        <taxon>Actinomycetota</taxon>
        <taxon>Actinomycetes</taxon>
        <taxon>Streptosporangiales</taxon>
        <taxon>Streptosporangiaceae</taxon>
        <taxon>Nonomuraea</taxon>
    </lineage>
</organism>